<protein>
    <submittedName>
        <fullName evidence="3">Protein of uncharacterized function (DUF3625)</fullName>
    </submittedName>
</protein>
<keyword evidence="2" id="KW-0732">Signal</keyword>
<evidence type="ECO:0000313" key="4">
    <source>
        <dbReference type="Proteomes" id="UP000053096"/>
    </source>
</evidence>
<reference evidence="3 4" key="1">
    <citation type="submission" date="2015-09" db="EMBL/GenBank/DDBJ databases">
        <authorList>
            <person name="Jackson K.R."/>
            <person name="Lunt B.L."/>
            <person name="Fisher J.N.B."/>
            <person name="Gardner A.V."/>
            <person name="Bailey M.E."/>
            <person name="Deus L.M."/>
            <person name="Earl A.S."/>
            <person name="Gibby P.D."/>
            <person name="Hartmann K.A."/>
            <person name="Liu J.E."/>
            <person name="Manci A.M."/>
            <person name="Nielsen D.A."/>
            <person name="Solomon M.B."/>
            <person name="Breakwell D.P."/>
            <person name="Burnett S.H."/>
            <person name="Grose J.H."/>
        </authorList>
    </citation>
    <scope>NUCLEOTIDE SEQUENCE [LARGE SCALE GENOMIC DNA]</scope>
    <source>
        <strain evidence="3 4">2789STDY5608636</strain>
    </source>
</reference>
<dbReference type="Pfam" id="PF12293">
    <property type="entry name" value="T4BSS_DotH_IcmK"/>
    <property type="match status" value="1"/>
</dbReference>
<dbReference type="EMBL" id="CYTV01000017">
    <property type="protein sequence ID" value="CUJ13434.1"/>
    <property type="molecule type" value="Genomic_DNA"/>
</dbReference>
<name>A0A0M7HU48_9BORD</name>
<dbReference type="RefSeq" id="WP_109842571.1">
    <property type="nucleotide sequence ID" value="NZ_CAJGUP010000012.1"/>
</dbReference>
<organism evidence="3 4">
    <name type="scientific">Bordetella pseudohinzii</name>
    <dbReference type="NCBI Taxonomy" id="1331258"/>
    <lineage>
        <taxon>Bacteria</taxon>
        <taxon>Pseudomonadati</taxon>
        <taxon>Pseudomonadota</taxon>
        <taxon>Betaproteobacteria</taxon>
        <taxon>Burkholderiales</taxon>
        <taxon>Alcaligenaceae</taxon>
        <taxon>Bordetella</taxon>
    </lineage>
</organism>
<dbReference type="OrthoDB" id="8682498at2"/>
<feature type="chain" id="PRO_5005813326" evidence="2">
    <location>
        <begin position="27"/>
        <end position="364"/>
    </location>
</feature>
<evidence type="ECO:0000256" key="2">
    <source>
        <dbReference type="SAM" id="SignalP"/>
    </source>
</evidence>
<feature type="region of interest" description="Disordered" evidence="1">
    <location>
        <begin position="62"/>
        <end position="82"/>
    </location>
</feature>
<dbReference type="AlphaFoldDB" id="A0A0M7HU48"/>
<sequence>MKKTLTIGIGVLAVCIIGALSADACAQVQPAQQSEWVPAVAPSFPSLPKTVVDAAQVSMADPGRTQGAAPQSGVPGSAEQATTAGAALQAGRVPLAPLVPPSDAAFDMAKQMVSPFTPEQIEALHGTVDKNRRAMAVQPVQVVPESRSVSVDLSPGAAAPILRSMPGEMSTLVFLDSTGAPWPLAVTPRVSNQNLFAAEWLRGSPVVVVSAKTFYEQGNLTVFLQGLVTPVVIKLATGEARSQATTRTVDYRLDVRVPGRGPNASAPMVAQGQIALYDSTMQAFLDGVPPDRANAVKIVGDSGRRTQAWQLDGALYLRTTLGMETAFDQTISAADGTSVYKLAPTPYVMLSELGHSLRLQLDID</sequence>
<feature type="signal peptide" evidence="2">
    <location>
        <begin position="1"/>
        <end position="26"/>
    </location>
</feature>
<dbReference type="Proteomes" id="UP000053096">
    <property type="component" value="Unassembled WGS sequence"/>
</dbReference>
<evidence type="ECO:0000313" key="3">
    <source>
        <dbReference type="EMBL" id="CUJ13434.1"/>
    </source>
</evidence>
<accession>A0A0M7HU48</accession>
<evidence type="ECO:0000256" key="1">
    <source>
        <dbReference type="SAM" id="MobiDB-lite"/>
    </source>
</evidence>
<gene>
    <name evidence="3" type="ORF">ERS370011_03931</name>
</gene>
<proteinExistence type="predicted"/>
<dbReference type="InterPro" id="IPR022073">
    <property type="entry name" value="T4BSS_DotH_IcmK"/>
</dbReference>